<protein>
    <recommendedName>
        <fullName evidence="3">Transposase</fullName>
    </recommendedName>
</protein>
<dbReference type="EMBL" id="AP022839">
    <property type="protein sequence ID" value="BCA93978.1"/>
    <property type="molecule type" value="Genomic_DNA"/>
</dbReference>
<name>A0A6F8T0R1_9GAMM</name>
<dbReference type="Proteomes" id="UP000502894">
    <property type="component" value="Chromosome"/>
</dbReference>
<proteinExistence type="predicted"/>
<sequence>MEKHQFYRKTVSIGILNIFKEFRLLTRAARINPDSVADTYPAILTGYNVYQYIYDRVTKKFEMPSLAELILLKVRQVPCTT</sequence>
<gene>
    <name evidence="1" type="ORF">TUM19329_03390</name>
</gene>
<evidence type="ECO:0008006" key="3">
    <source>
        <dbReference type="Google" id="ProtNLM"/>
    </source>
</evidence>
<reference evidence="1" key="1">
    <citation type="journal article" date="2020" name="Microbiol. Resour. Announc.">
        <title>Complete Genome Sequence of Novel Psychrotolerant Legionella Strain TUM19329, Isolated from Antarctic Lake Sediment.</title>
        <authorList>
            <person name="Shimada S."/>
            <person name="Nakai R."/>
            <person name="Aoki K."/>
            <person name="Shimoeda N."/>
            <person name="Ohno G."/>
            <person name="Miyazaki Y."/>
            <person name="Kudoh S."/>
            <person name="Imura S."/>
            <person name="Watanabe K."/>
            <person name="Ishii Y."/>
            <person name="Tateda K."/>
        </authorList>
    </citation>
    <scope>NUCLEOTIDE SEQUENCE [LARGE SCALE GENOMIC DNA]</scope>
    <source>
        <strain evidence="1">TUM19329</strain>
    </source>
</reference>
<keyword evidence="2" id="KW-1185">Reference proteome</keyword>
<dbReference type="KEGG" id="lant:TUM19329_03390"/>
<evidence type="ECO:0000313" key="2">
    <source>
        <dbReference type="Proteomes" id="UP000502894"/>
    </source>
</evidence>
<evidence type="ECO:0000313" key="1">
    <source>
        <dbReference type="EMBL" id="BCA93978.1"/>
    </source>
</evidence>
<organism evidence="1 2">
    <name type="scientific">Legionella antarctica</name>
    <dbReference type="NCBI Taxonomy" id="2708020"/>
    <lineage>
        <taxon>Bacteria</taxon>
        <taxon>Pseudomonadati</taxon>
        <taxon>Pseudomonadota</taxon>
        <taxon>Gammaproteobacteria</taxon>
        <taxon>Legionellales</taxon>
        <taxon>Legionellaceae</taxon>
        <taxon>Legionella</taxon>
    </lineage>
</organism>
<accession>A0A6F8T0R1</accession>
<dbReference type="AlphaFoldDB" id="A0A6F8T0R1"/>
<dbReference type="RefSeq" id="WP_173235919.1">
    <property type="nucleotide sequence ID" value="NZ_AP022839.1"/>
</dbReference>